<dbReference type="EMBL" id="HBUF01601426">
    <property type="protein sequence ID" value="CAG6776226.1"/>
    <property type="molecule type" value="Transcribed_RNA"/>
</dbReference>
<protein>
    <submittedName>
        <fullName evidence="2">Peptide chain release factor 2</fullName>
    </submittedName>
</protein>
<dbReference type="AlphaFoldDB" id="A0A8D9B737"/>
<reference evidence="2" key="1">
    <citation type="submission" date="2021-05" db="EMBL/GenBank/DDBJ databases">
        <authorList>
            <person name="Alioto T."/>
            <person name="Alioto T."/>
            <person name="Gomez Garrido J."/>
        </authorList>
    </citation>
    <scope>NUCLEOTIDE SEQUENCE</scope>
</reference>
<dbReference type="InterPro" id="IPR005139">
    <property type="entry name" value="PCRF"/>
</dbReference>
<dbReference type="PANTHER" id="PTHR43116:SF3">
    <property type="entry name" value="CLASS I PEPTIDE CHAIN RELEASE FACTOR"/>
    <property type="match status" value="1"/>
</dbReference>
<feature type="domain" description="Peptide chain release factor" evidence="1">
    <location>
        <begin position="2"/>
        <end position="103"/>
    </location>
</feature>
<evidence type="ECO:0000259" key="1">
    <source>
        <dbReference type="SMART" id="SM00937"/>
    </source>
</evidence>
<dbReference type="SMART" id="SM00937">
    <property type="entry name" value="PCRF"/>
    <property type="match status" value="1"/>
</dbReference>
<accession>A0A8D9B737</accession>
<organism evidence="2">
    <name type="scientific">Cacopsylla melanoneura</name>
    <dbReference type="NCBI Taxonomy" id="428564"/>
    <lineage>
        <taxon>Eukaryota</taxon>
        <taxon>Metazoa</taxon>
        <taxon>Ecdysozoa</taxon>
        <taxon>Arthropoda</taxon>
        <taxon>Hexapoda</taxon>
        <taxon>Insecta</taxon>
        <taxon>Pterygota</taxon>
        <taxon>Neoptera</taxon>
        <taxon>Paraneoptera</taxon>
        <taxon>Hemiptera</taxon>
        <taxon>Sternorrhyncha</taxon>
        <taxon>Psylloidea</taxon>
        <taxon>Psyllidae</taxon>
        <taxon>Psyllinae</taxon>
        <taxon>Cacopsylla</taxon>
    </lineage>
</organism>
<name>A0A8D9B737_9HEMI</name>
<sequence length="119" mass="13585">MKSAIDENDEEFFSEVENELAKLEKLIKLKETESLFTGEADNNNCFLEIHSGAGGTESNDWAEMLMRMYTRWAEIYHNFKVEVVEKLDGDAVGIKSTTIMFIGKSLRVGKKRKWSSKIG</sequence>
<dbReference type="Gene3D" id="3.30.70.1660">
    <property type="match status" value="1"/>
</dbReference>
<dbReference type="PANTHER" id="PTHR43116">
    <property type="entry name" value="PEPTIDE CHAIN RELEASE FACTOR 2"/>
    <property type="match status" value="1"/>
</dbReference>
<dbReference type="SUPFAM" id="SSF75620">
    <property type="entry name" value="Release factor"/>
    <property type="match status" value="1"/>
</dbReference>
<proteinExistence type="predicted"/>
<dbReference type="GO" id="GO:0006415">
    <property type="term" value="P:translational termination"/>
    <property type="evidence" value="ECO:0007669"/>
    <property type="project" value="InterPro"/>
</dbReference>
<evidence type="ECO:0000313" key="2">
    <source>
        <dbReference type="EMBL" id="CAG6776226.1"/>
    </source>
</evidence>
<dbReference type="Pfam" id="PF03462">
    <property type="entry name" value="PCRF"/>
    <property type="match status" value="1"/>
</dbReference>
<dbReference type="InterPro" id="IPR045853">
    <property type="entry name" value="Pep_chain_release_fac_I_sf"/>
</dbReference>